<dbReference type="InterPro" id="IPR037682">
    <property type="entry name" value="TonB_C"/>
</dbReference>
<evidence type="ECO:0000313" key="4">
    <source>
        <dbReference type="Proteomes" id="UP000263833"/>
    </source>
</evidence>
<proteinExistence type="predicted"/>
<dbReference type="PROSITE" id="PS51257">
    <property type="entry name" value="PROKAR_LIPOPROTEIN"/>
    <property type="match status" value="1"/>
</dbReference>
<dbReference type="Pfam" id="PF03544">
    <property type="entry name" value="TonB_C"/>
    <property type="match status" value="1"/>
</dbReference>
<dbReference type="Gene3D" id="3.30.1150.10">
    <property type="match status" value="1"/>
</dbReference>
<protein>
    <recommendedName>
        <fullName evidence="2">TonB C-terminal domain-containing protein</fullName>
    </recommendedName>
</protein>
<reference evidence="4" key="1">
    <citation type="submission" date="2018-08" db="EMBL/GenBank/DDBJ databases">
        <authorList>
            <person name="Kim S.-J."/>
            <person name="Jung G.-Y."/>
        </authorList>
    </citation>
    <scope>NUCLEOTIDE SEQUENCE [LARGE SCALE GENOMIC DNA]</scope>
    <source>
        <strain evidence="4">GY_G</strain>
    </source>
</reference>
<dbReference type="EMBL" id="QRGP01000002">
    <property type="protein sequence ID" value="RDV02757.1"/>
    <property type="molecule type" value="Genomic_DNA"/>
</dbReference>
<organism evidence="3 4">
    <name type="scientific">Sphingorhabdus pulchriflava</name>
    <dbReference type="NCBI Taxonomy" id="2292257"/>
    <lineage>
        <taxon>Bacteria</taxon>
        <taxon>Pseudomonadati</taxon>
        <taxon>Pseudomonadota</taxon>
        <taxon>Alphaproteobacteria</taxon>
        <taxon>Sphingomonadales</taxon>
        <taxon>Sphingomonadaceae</taxon>
        <taxon>Sphingorhabdus</taxon>
    </lineage>
</organism>
<dbReference type="AlphaFoldDB" id="A0A371B5H5"/>
<feature type="domain" description="TonB C-terminal" evidence="2">
    <location>
        <begin position="222"/>
        <end position="298"/>
    </location>
</feature>
<evidence type="ECO:0000259" key="2">
    <source>
        <dbReference type="Pfam" id="PF03544"/>
    </source>
</evidence>
<dbReference type="GO" id="GO:0055085">
    <property type="term" value="P:transmembrane transport"/>
    <property type="evidence" value="ECO:0007669"/>
    <property type="project" value="InterPro"/>
</dbReference>
<feature type="chain" id="PRO_5016606062" description="TonB C-terminal domain-containing protein" evidence="1">
    <location>
        <begin position="25"/>
        <end position="302"/>
    </location>
</feature>
<comment type="caution">
    <text evidence="3">The sequence shown here is derived from an EMBL/GenBank/DDBJ whole genome shotgun (WGS) entry which is preliminary data.</text>
</comment>
<dbReference type="OrthoDB" id="7585155at2"/>
<evidence type="ECO:0000256" key="1">
    <source>
        <dbReference type="SAM" id="SignalP"/>
    </source>
</evidence>
<keyword evidence="4" id="KW-1185">Reference proteome</keyword>
<evidence type="ECO:0000313" key="3">
    <source>
        <dbReference type="EMBL" id="RDV02757.1"/>
    </source>
</evidence>
<gene>
    <name evidence="3" type="ORF">DXH95_12495</name>
</gene>
<accession>A0A371B5H5</accession>
<dbReference type="Proteomes" id="UP000263833">
    <property type="component" value="Unassembled WGS sequence"/>
</dbReference>
<feature type="signal peptide" evidence="1">
    <location>
        <begin position="1"/>
        <end position="24"/>
    </location>
</feature>
<keyword evidence="1" id="KW-0732">Signal</keyword>
<dbReference type="SUPFAM" id="SSF74653">
    <property type="entry name" value="TolA/TonB C-terminal domain"/>
    <property type="match status" value="1"/>
</dbReference>
<name>A0A371B5H5_9SPHN</name>
<sequence>MKTRRFSWIFLPVFAALACTPAHAKEPLRLAASSNWHVDYGADYCRLARQYGEGENIVFAFFDKFGPDEGFRITIAGKPVRTDVLKADAWVQFGPSEAKQPLPFLKGNVGKNAALLFSSDARIAPPSDDELKAIKDKKEGEWIELEPIAAKRYEAIQHLEIGKPLRQTIVLETGPLKRPMESLDKCIDELLTHWGIDVEKHKNLKRSPVPAQNPGRWIYSSDYPMDMLQIGQPALVEFRLSVNEDGKPTACHIQATTRPKEFDDAVCKSLLRRAAFEPALDSDGKPIASYWRSRVRFQIPGI</sequence>